<dbReference type="Pfam" id="PF12698">
    <property type="entry name" value="ABC2_membrane_3"/>
    <property type="match status" value="1"/>
</dbReference>
<feature type="transmembrane region" description="Helical" evidence="5">
    <location>
        <begin position="50"/>
        <end position="71"/>
    </location>
</feature>
<dbReference type="InterPro" id="IPR052902">
    <property type="entry name" value="ABC-2_transporter"/>
</dbReference>
<keyword evidence="4 5" id="KW-0472">Membrane</keyword>
<keyword evidence="8" id="KW-1185">Reference proteome</keyword>
<dbReference type="PANTHER" id="PTHR43027">
    <property type="entry name" value="DOXORUBICIN RESISTANCE ABC TRANSPORTER PERMEASE PROTEIN DRRC-RELATED"/>
    <property type="match status" value="1"/>
</dbReference>
<dbReference type="EMBL" id="LGKP01000007">
    <property type="protein sequence ID" value="KPL91158.1"/>
    <property type="molecule type" value="Genomic_DNA"/>
</dbReference>
<dbReference type="RefSeq" id="WP_054532971.1">
    <property type="nucleotide sequence ID" value="NZ_LGKP01000007.1"/>
</dbReference>
<accession>A0A0P6YCN6</accession>
<feature type="transmembrane region" description="Helical" evidence="5">
    <location>
        <begin position="160"/>
        <end position="179"/>
    </location>
</feature>
<dbReference type="InterPro" id="IPR013525">
    <property type="entry name" value="ABC2_TM"/>
</dbReference>
<evidence type="ECO:0000313" key="7">
    <source>
        <dbReference type="EMBL" id="KPL91158.1"/>
    </source>
</evidence>
<evidence type="ECO:0000256" key="2">
    <source>
        <dbReference type="ARBA" id="ARBA00022692"/>
    </source>
</evidence>
<proteinExistence type="predicted"/>
<reference evidence="7 8" key="1">
    <citation type="submission" date="2015-07" db="EMBL/GenBank/DDBJ databases">
        <title>Whole genome sequence of Herpetosiphon geysericola DSM 7119.</title>
        <authorList>
            <person name="Hemp J."/>
            <person name="Ward L.M."/>
            <person name="Pace L.A."/>
            <person name="Fischer W.W."/>
        </authorList>
    </citation>
    <scope>NUCLEOTIDE SEQUENCE [LARGE SCALE GENOMIC DNA]</scope>
    <source>
        <strain evidence="7 8">DSM 7119</strain>
    </source>
</reference>
<organism evidence="7 8">
    <name type="scientific">Herpetosiphon geysericola</name>
    <dbReference type="NCBI Taxonomy" id="70996"/>
    <lineage>
        <taxon>Bacteria</taxon>
        <taxon>Bacillati</taxon>
        <taxon>Chloroflexota</taxon>
        <taxon>Chloroflexia</taxon>
        <taxon>Herpetosiphonales</taxon>
        <taxon>Herpetosiphonaceae</taxon>
        <taxon>Herpetosiphon</taxon>
    </lineage>
</organism>
<comment type="caution">
    <text evidence="7">The sequence shown here is derived from an EMBL/GenBank/DDBJ whole genome shotgun (WGS) entry which is preliminary data.</text>
</comment>
<evidence type="ECO:0000256" key="3">
    <source>
        <dbReference type="ARBA" id="ARBA00022989"/>
    </source>
</evidence>
<dbReference type="Proteomes" id="UP000050277">
    <property type="component" value="Unassembled WGS sequence"/>
</dbReference>
<dbReference type="OrthoDB" id="9774758at2"/>
<feature type="transmembrane region" description="Helical" evidence="5">
    <location>
        <begin position="125"/>
        <end position="148"/>
    </location>
</feature>
<keyword evidence="3 5" id="KW-1133">Transmembrane helix</keyword>
<evidence type="ECO:0000256" key="1">
    <source>
        <dbReference type="ARBA" id="ARBA00004141"/>
    </source>
</evidence>
<gene>
    <name evidence="7" type="ORF">SE18_03165</name>
</gene>
<dbReference type="STRING" id="70996.SE18_03165"/>
<sequence>MHAFWQIVRTELRLMGRDLTNLGFIVFFPALMALILGLQMPSGPSQTANALMMLAFGPMIFGIMAFPMSLVNYRERGMLRRLQITPISPMRYLLAQALVGLLLVLLGGMVVLVLSILVLKLPLPANWLGLAISFLAGAIAFSALGALLGSRIRNTRSIQVISILVFGAMAVVLVSSNTGKSGLLQQLGSWVPARHLVQLLEANWLGLSFNIWPSLAVLALLTIVSLGSAAKLFRWE</sequence>
<keyword evidence="2 5" id="KW-0812">Transmembrane</keyword>
<protein>
    <recommendedName>
        <fullName evidence="6">ABC-2 type transporter transmembrane domain-containing protein</fullName>
    </recommendedName>
</protein>
<evidence type="ECO:0000256" key="4">
    <source>
        <dbReference type="ARBA" id="ARBA00023136"/>
    </source>
</evidence>
<evidence type="ECO:0000259" key="6">
    <source>
        <dbReference type="Pfam" id="PF12698"/>
    </source>
</evidence>
<feature type="transmembrane region" description="Helical" evidence="5">
    <location>
        <begin position="92"/>
        <end position="119"/>
    </location>
</feature>
<evidence type="ECO:0000313" key="8">
    <source>
        <dbReference type="Proteomes" id="UP000050277"/>
    </source>
</evidence>
<dbReference type="GO" id="GO:0140359">
    <property type="term" value="F:ABC-type transporter activity"/>
    <property type="evidence" value="ECO:0007669"/>
    <property type="project" value="InterPro"/>
</dbReference>
<dbReference type="PANTHER" id="PTHR43027:SF2">
    <property type="entry name" value="TRANSPORT PERMEASE PROTEIN"/>
    <property type="match status" value="1"/>
</dbReference>
<feature type="transmembrane region" description="Helical" evidence="5">
    <location>
        <begin position="21"/>
        <end position="38"/>
    </location>
</feature>
<name>A0A0P6YCN6_9CHLR</name>
<dbReference type="AlphaFoldDB" id="A0A0P6YCN6"/>
<feature type="transmembrane region" description="Helical" evidence="5">
    <location>
        <begin position="211"/>
        <end position="233"/>
    </location>
</feature>
<dbReference type="GO" id="GO:0016020">
    <property type="term" value="C:membrane"/>
    <property type="evidence" value="ECO:0007669"/>
    <property type="project" value="UniProtKB-SubCell"/>
</dbReference>
<comment type="subcellular location">
    <subcellularLocation>
        <location evidence="1">Membrane</location>
        <topology evidence="1">Multi-pass membrane protein</topology>
    </subcellularLocation>
</comment>
<feature type="domain" description="ABC-2 type transporter transmembrane" evidence="6">
    <location>
        <begin position="51"/>
        <end position="227"/>
    </location>
</feature>
<evidence type="ECO:0000256" key="5">
    <source>
        <dbReference type="SAM" id="Phobius"/>
    </source>
</evidence>